<reference evidence="2" key="1">
    <citation type="journal article" date="2022" name="Int. J. Mol. Sci.">
        <title>Draft Genome of Tanacetum Coccineum: Genomic Comparison of Closely Related Tanacetum-Family Plants.</title>
        <authorList>
            <person name="Yamashiro T."/>
            <person name="Shiraishi A."/>
            <person name="Nakayama K."/>
            <person name="Satake H."/>
        </authorList>
    </citation>
    <scope>NUCLEOTIDE SEQUENCE</scope>
</reference>
<evidence type="ECO:0000313" key="3">
    <source>
        <dbReference type="Proteomes" id="UP001151760"/>
    </source>
</evidence>
<proteinExistence type="predicted"/>
<name>A0ABQ5ECY9_9ASTR</name>
<evidence type="ECO:0000259" key="1">
    <source>
        <dbReference type="Pfam" id="PF07727"/>
    </source>
</evidence>
<keyword evidence="3" id="KW-1185">Reference proteome</keyword>
<gene>
    <name evidence="2" type="ORF">Tco_0974931</name>
</gene>
<organism evidence="2 3">
    <name type="scientific">Tanacetum coccineum</name>
    <dbReference type="NCBI Taxonomy" id="301880"/>
    <lineage>
        <taxon>Eukaryota</taxon>
        <taxon>Viridiplantae</taxon>
        <taxon>Streptophyta</taxon>
        <taxon>Embryophyta</taxon>
        <taxon>Tracheophyta</taxon>
        <taxon>Spermatophyta</taxon>
        <taxon>Magnoliopsida</taxon>
        <taxon>eudicotyledons</taxon>
        <taxon>Gunneridae</taxon>
        <taxon>Pentapetalae</taxon>
        <taxon>asterids</taxon>
        <taxon>campanulids</taxon>
        <taxon>Asterales</taxon>
        <taxon>Asteraceae</taxon>
        <taxon>Asteroideae</taxon>
        <taxon>Anthemideae</taxon>
        <taxon>Anthemidinae</taxon>
        <taxon>Tanacetum</taxon>
    </lineage>
</organism>
<feature type="domain" description="Reverse transcriptase Ty1/copia-type" evidence="1">
    <location>
        <begin position="197"/>
        <end position="282"/>
    </location>
</feature>
<reference evidence="2" key="2">
    <citation type="submission" date="2022-01" db="EMBL/GenBank/DDBJ databases">
        <authorList>
            <person name="Yamashiro T."/>
            <person name="Shiraishi A."/>
            <person name="Satake H."/>
            <person name="Nakayama K."/>
        </authorList>
    </citation>
    <scope>NUCLEOTIDE SEQUENCE</scope>
</reference>
<dbReference type="Pfam" id="PF07727">
    <property type="entry name" value="RVT_2"/>
    <property type="match status" value="1"/>
</dbReference>
<evidence type="ECO:0000313" key="2">
    <source>
        <dbReference type="EMBL" id="GJT48774.1"/>
    </source>
</evidence>
<dbReference type="EMBL" id="BQNB010016181">
    <property type="protein sequence ID" value="GJT48774.1"/>
    <property type="molecule type" value="Genomic_DNA"/>
</dbReference>
<dbReference type="Proteomes" id="UP001151760">
    <property type="component" value="Unassembled WGS sequence"/>
</dbReference>
<dbReference type="InterPro" id="IPR013103">
    <property type="entry name" value="RVT_2"/>
</dbReference>
<accession>A0ABQ5ECY9</accession>
<sequence>MVCQHVLDFDLTCLSDSSSEGVNRAIFILDLCFLSTTWHFFLWDWNTIREWGVTFLLTSTLVEAARTMLIFSRLPEFLWAEAVATTSESINTPSKDDLDNLFGLMFDEYFEKKSSDPLINSVAQPTQFHEDSPSTSSIIIEEHEAPPIETISNEQTFPISLTKADEFNQKDSATFDDNLDYEEIESSTAALESSNLQNFHQEEGIDFEESFAPVGHLEAVRMFIAYVAHKNITIFQMDVKTAFLNGPLKEEVYVRQPEGFIDPEFPDHVYWLKKALYGLKRTLSSISPWHIHKSVTICYCAVWSRGIEGAIRSRNWERRKMSDIEKPSGSQETRPEDSANTIKIPLIIMAQQQHAADVHPDELCPPNKRYALIDANKKVDFDQEDGSKYRLAFMLDRKVLSLTLDDFRTIFHLPQATNNNHDSFVPPPSFSDMVPL</sequence>
<protein>
    <submittedName>
        <fullName evidence="2">Retrovirus-related pol polyprotein from transposon TNT 1-94</fullName>
    </submittedName>
</protein>
<comment type="caution">
    <text evidence="2">The sequence shown here is derived from an EMBL/GenBank/DDBJ whole genome shotgun (WGS) entry which is preliminary data.</text>
</comment>